<evidence type="ECO:0000256" key="1">
    <source>
        <dbReference type="ARBA" id="ARBA00022475"/>
    </source>
</evidence>
<name>A0A841GN73_9BACT</name>
<keyword evidence="5" id="KW-0472">Membrane</keyword>
<keyword evidence="6" id="KW-0131">Cell cycle</keyword>
<keyword evidence="3" id="KW-0812">Transmembrane</keyword>
<evidence type="ECO:0000256" key="4">
    <source>
        <dbReference type="ARBA" id="ARBA00022989"/>
    </source>
</evidence>
<dbReference type="InterPro" id="IPR007060">
    <property type="entry name" value="FtsL/DivIC"/>
</dbReference>
<keyword evidence="9" id="KW-1185">Reference proteome</keyword>
<dbReference type="EMBL" id="JACHIA010000004">
    <property type="protein sequence ID" value="MBB6070261.1"/>
    <property type="molecule type" value="Genomic_DNA"/>
</dbReference>
<feature type="coiled-coil region" evidence="7">
    <location>
        <begin position="25"/>
        <end position="59"/>
    </location>
</feature>
<keyword evidence="2 8" id="KW-0132">Cell division</keyword>
<dbReference type="InterPro" id="IPR023081">
    <property type="entry name" value="Cell_div_FtsB"/>
</dbReference>
<evidence type="ECO:0000256" key="2">
    <source>
        <dbReference type="ARBA" id="ARBA00022618"/>
    </source>
</evidence>
<gene>
    <name evidence="8" type="ORF">HNQ61_001880</name>
</gene>
<accession>A0A841GN73</accession>
<sequence>MGTGAVLAVAAYYALWGGEYSVFGLRRLAAERRDADARLADTRRQVDSLRTLAATLEKSDDAVERIARERFGMIREGELLYRFVPVDSGAPAPAPAR</sequence>
<dbReference type="GO" id="GO:0043093">
    <property type="term" value="P:FtsZ-dependent cytokinesis"/>
    <property type="evidence" value="ECO:0007669"/>
    <property type="project" value="TreeGrafter"/>
</dbReference>
<evidence type="ECO:0000256" key="6">
    <source>
        <dbReference type="ARBA" id="ARBA00023306"/>
    </source>
</evidence>
<comment type="caution">
    <text evidence="8">The sequence shown here is derived from an EMBL/GenBank/DDBJ whole genome shotgun (WGS) entry which is preliminary data.</text>
</comment>
<dbReference type="PANTHER" id="PTHR37485">
    <property type="entry name" value="CELL DIVISION PROTEIN FTSB"/>
    <property type="match status" value="1"/>
</dbReference>
<dbReference type="Pfam" id="PF04977">
    <property type="entry name" value="DivIC"/>
    <property type="match status" value="1"/>
</dbReference>
<reference evidence="8 9" key="1">
    <citation type="submission" date="2020-08" db="EMBL/GenBank/DDBJ databases">
        <title>Genomic Encyclopedia of Type Strains, Phase IV (KMG-IV): sequencing the most valuable type-strain genomes for metagenomic binning, comparative biology and taxonomic classification.</title>
        <authorList>
            <person name="Goeker M."/>
        </authorList>
    </citation>
    <scope>NUCLEOTIDE SEQUENCE [LARGE SCALE GENOMIC DNA]</scope>
    <source>
        <strain evidence="8 9">DSM 29007</strain>
    </source>
</reference>
<dbReference type="PANTHER" id="PTHR37485:SF1">
    <property type="entry name" value="CELL DIVISION PROTEIN FTSB"/>
    <property type="match status" value="1"/>
</dbReference>
<keyword evidence="1" id="KW-1003">Cell membrane</keyword>
<evidence type="ECO:0000256" key="7">
    <source>
        <dbReference type="SAM" id="Coils"/>
    </source>
</evidence>
<protein>
    <submittedName>
        <fullName evidence="8">Cell division protein FtsB</fullName>
    </submittedName>
</protein>
<organism evidence="8 9">
    <name type="scientific">Longimicrobium terrae</name>
    <dbReference type="NCBI Taxonomy" id="1639882"/>
    <lineage>
        <taxon>Bacteria</taxon>
        <taxon>Pseudomonadati</taxon>
        <taxon>Gemmatimonadota</taxon>
        <taxon>Longimicrobiia</taxon>
        <taxon>Longimicrobiales</taxon>
        <taxon>Longimicrobiaceae</taxon>
        <taxon>Longimicrobium</taxon>
    </lineage>
</organism>
<dbReference type="RefSeq" id="WP_184430716.1">
    <property type="nucleotide sequence ID" value="NZ_JACHIA010000004.1"/>
</dbReference>
<evidence type="ECO:0000313" key="9">
    <source>
        <dbReference type="Proteomes" id="UP000582837"/>
    </source>
</evidence>
<dbReference type="GO" id="GO:0030428">
    <property type="term" value="C:cell septum"/>
    <property type="evidence" value="ECO:0007669"/>
    <property type="project" value="TreeGrafter"/>
</dbReference>
<proteinExistence type="predicted"/>
<evidence type="ECO:0000256" key="3">
    <source>
        <dbReference type="ARBA" id="ARBA00022692"/>
    </source>
</evidence>
<keyword evidence="7" id="KW-0175">Coiled coil</keyword>
<keyword evidence="4" id="KW-1133">Transmembrane helix</keyword>
<dbReference type="Proteomes" id="UP000582837">
    <property type="component" value="Unassembled WGS sequence"/>
</dbReference>
<dbReference type="AlphaFoldDB" id="A0A841GN73"/>
<evidence type="ECO:0000256" key="5">
    <source>
        <dbReference type="ARBA" id="ARBA00023136"/>
    </source>
</evidence>
<evidence type="ECO:0000313" key="8">
    <source>
        <dbReference type="EMBL" id="MBB6070261.1"/>
    </source>
</evidence>